<reference evidence="1" key="1">
    <citation type="submission" date="2021-02" db="EMBL/GenBank/DDBJ databases">
        <authorList>
            <person name="Dougan E. K."/>
            <person name="Rhodes N."/>
            <person name="Thang M."/>
            <person name="Chan C."/>
        </authorList>
    </citation>
    <scope>NUCLEOTIDE SEQUENCE</scope>
</reference>
<accession>A0A812NKQ8</accession>
<comment type="caution">
    <text evidence="1">The sequence shown here is derived from an EMBL/GenBank/DDBJ whole genome shotgun (WGS) entry which is preliminary data.</text>
</comment>
<protein>
    <submittedName>
        <fullName evidence="1">Uncharacterized protein</fullName>
    </submittedName>
</protein>
<proteinExistence type="predicted"/>
<dbReference type="EMBL" id="CAJNDS010002079">
    <property type="protein sequence ID" value="CAE7310259.1"/>
    <property type="molecule type" value="Genomic_DNA"/>
</dbReference>
<keyword evidence="2" id="KW-1185">Reference proteome</keyword>
<dbReference type="Proteomes" id="UP000604046">
    <property type="component" value="Unassembled WGS sequence"/>
</dbReference>
<name>A0A812NKQ8_9DINO</name>
<evidence type="ECO:0000313" key="1">
    <source>
        <dbReference type="EMBL" id="CAE7310259.1"/>
    </source>
</evidence>
<organism evidence="1 2">
    <name type="scientific">Symbiodinium natans</name>
    <dbReference type="NCBI Taxonomy" id="878477"/>
    <lineage>
        <taxon>Eukaryota</taxon>
        <taxon>Sar</taxon>
        <taxon>Alveolata</taxon>
        <taxon>Dinophyceae</taxon>
        <taxon>Suessiales</taxon>
        <taxon>Symbiodiniaceae</taxon>
        <taxon>Symbiodinium</taxon>
    </lineage>
</organism>
<evidence type="ECO:0000313" key="2">
    <source>
        <dbReference type="Proteomes" id="UP000604046"/>
    </source>
</evidence>
<sequence>MVLVPPRQQATMAATRAMASFYFSLKKQLQRKKQIKGQINKIAITISVCSIFSRAADVELDEVSFRSVGRPGGIVWLRYLAVARRGSSKVWLQRLPYRVTQAGQGGGGPLSVAEMTETLLLDSDKPVLAKGSVCHTDGAKASPTRRILLADIGAQFADTLAAISWISVETKKTAVAAMKSFWPGHDVTANRLTNLPWPGSERFGKARWAAGRQGGLTDWLVMCGNSAGVVLRGQERKNIAGHVAVKSSGDVHLFINEGVIVWNRAPSEAEMWTSMEYLNWKLGFE</sequence>
<dbReference type="AlphaFoldDB" id="A0A812NKQ8"/>
<gene>
    <name evidence="1" type="ORF">SNAT2548_LOCUS16298</name>
</gene>